<protein>
    <submittedName>
        <fullName evidence="2">Helix-hairpin-helix domain-containing protein</fullName>
    </submittedName>
</protein>
<dbReference type="GeneID" id="35765473"/>
<dbReference type="KEGG" id="sio:DW64_02410"/>
<evidence type="ECO:0000313" key="3">
    <source>
        <dbReference type="Proteomes" id="UP000025245"/>
    </source>
</evidence>
<dbReference type="SUPFAM" id="SSF47794">
    <property type="entry name" value="Rad51 N-terminal domain-like"/>
    <property type="match status" value="1"/>
</dbReference>
<dbReference type="InterPro" id="IPR010995">
    <property type="entry name" value="DNA_repair_Rad51/TF_NusA_a-hlx"/>
</dbReference>
<dbReference type="OrthoDB" id="2237275at2"/>
<dbReference type="KEGG" id="siz:SI82_02655"/>
<reference evidence="2 4" key="2">
    <citation type="submission" date="2018-06" db="EMBL/GenBank/DDBJ databases">
        <title>Mutators as drivers of adaptation in pathogenic bacteria and a risk factor for host jumps and vaccine escape.</title>
        <authorList>
            <person name="Barnes A.C."/>
            <person name="Silayeva O."/>
        </authorList>
    </citation>
    <scope>NUCLEOTIDE SEQUENCE [LARGE SCALE GENOMIC DNA]</scope>
    <source>
        <strain evidence="2 4">QMA0445</strain>
    </source>
</reference>
<evidence type="ECO:0000313" key="4">
    <source>
        <dbReference type="Proteomes" id="UP000269148"/>
    </source>
</evidence>
<proteinExistence type="predicted"/>
<dbReference type="RefSeq" id="WP_003100937.1">
    <property type="nucleotide sequence ID" value="NZ_CP010783.1"/>
</dbReference>
<reference evidence="1 3" key="1">
    <citation type="journal article" date="2014" name="Genome Announc.">
        <title>Complete Genome Sequence of a Virulent Strain, Streptococcus iniae ISET0901, Isolated from Diseased Tilapia.</title>
        <authorList>
            <person name="Pridgeon J.W."/>
            <person name="Zhang D."/>
            <person name="Zhang L."/>
        </authorList>
    </citation>
    <scope>NUCLEOTIDE SEQUENCE [LARGE SCALE GENOMIC DNA]</scope>
    <source>
        <strain evidence="1 3">ISET0901</strain>
    </source>
</reference>
<evidence type="ECO:0000313" key="1">
    <source>
        <dbReference type="EMBL" id="AHY15336.1"/>
    </source>
</evidence>
<dbReference type="Proteomes" id="UP000269148">
    <property type="component" value="Unassembled WGS sequence"/>
</dbReference>
<dbReference type="EMBL" id="CP007586">
    <property type="protein sequence ID" value="AHY15336.1"/>
    <property type="molecule type" value="Genomic_DNA"/>
</dbReference>
<gene>
    <name evidence="2" type="ORF">DIY07_02580</name>
    <name evidence="1" type="ORF">DQ08_02420</name>
</gene>
<dbReference type="Proteomes" id="UP000025245">
    <property type="component" value="Chromosome"/>
</dbReference>
<organism evidence="2 4">
    <name type="scientific">Streptococcus iniae</name>
    <name type="common">Streptococcus shiloi</name>
    <dbReference type="NCBI Taxonomy" id="1346"/>
    <lineage>
        <taxon>Bacteria</taxon>
        <taxon>Bacillati</taxon>
        <taxon>Bacillota</taxon>
        <taxon>Bacilli</taxon>
        <taxon>Lactobacillales</taxon>
        <taxon>Streptococcaceae</taxon>
        <taxon>Streptococcus</taxon>
    </lineage>
</organism>
<dbReference type="KEGG" id="siq:DQ08_02420"/>
<dbReference type="Pfam" id="PF14520">
    <property type="entry name" value="HHH_5"/>
    <property type="match status" value="1"/>
</dbReference>
<dbReference type="AlphaFoldDB" id="A0A1J0N1R5"/>
<dbReference type="EMBL" id="QLQD01000027">
    <property type="protein sequence ID" value="RLU58274.1"/>
    <property type="molecule type" value="Genomic_DNA"/>
</dbReference>
<evidence type="ECO:0000313" key="2">
    <source>
        <dbReference type="EMBL" id="RLU58274.1"/>
    </source>
</evidence>
<keyword evidence="3" id="KW-1185">Reference proteome</keyword>
<dbReference type="STRING" id="1346.BMF34_02545"/>
<accession>A0A1J0N1R5</accession>
<name>A0A1J0N1R5_STRIN</name>
<sequence>MAKQKNRKKALRLALKRQGLLTKVEAGFDKVVDSVETVADKALTVGKELVEKGSDKIESIKAQAAGLSLEEFSAQKELDGIRANLIETFYNEGIHSVSGFSQWTEKDLLSLKGIGPATVNKLVENGINLKK</sequence>
<dbReference type="Gene3D" id="1.10.150.20">
    <property type="entry name" value="5' to 3' exonuclease, C-terminal subdomain"/>
    <property type="match status" value="1"/>
</dbReference>
<dbReference type="GO" id="GO:0000166">
    <property type="term" value="F:nucleotide binding"/>
    <property type="evidence" value="ECO:0007669"/>
    <property type="project" value="InterPro"/>
</dbReference>